<evidence type="ECO:0000313" key="3">
    <source>
        <dbReference type="Proteomes" id="UP000273158"/>
    </source>
</evidence>
<proteinExistence type="predicted"/>
<dbReference type="RefSeq" id="WP_121057443.1">
    <property type="nucleotide sequence ID" value="NZ_RCDB01000001.1"/>
</dbReference>
<evidence type="ECO:0008006" key="4">
    <source>
        <dbReference type="Google" id="ProtNLM"/>
    </source>
</evidence>
<dbReference type="AlphaFoldDB" id="A0A498CKL0"/>
<sequence length="119" mass="12410">MTLTTDDRPEAEGHGARDRGRITWATVDSGFHVASTAGNFVGSVYTTESGAFVAYDGTSTPLGRYQTREAAQSAVEAWEPPEERARKLALDRSMLPAATVSAVVAGGVAAMAGLLAPLL</sequence>
<dbReference type="OrthoDB" id="5080510at2"/>
<reference evidence="2 3" key="1">
    <citation type="journal article" date="2015" name="Stand. Genomic Sci.">
        <title>Genomic Encyclopedia of Bacterial and Archaeal Type Strains, Phase III: the genomes of soil and plant-associated and newly described type strains.</title>
        <authorList>
            <person name="Whitman W.B."/>
            <person name="Woyke T."/>
            <person name="Klenk H.P."/>
            <person name="Zhou Y."/>
            <person name="Lilburn T.G."/>
            <person name="Beck B.J."/>
            <person name="De Vos P."/>
            <person name="Vandamme P."/>
            <person name="Eisen J.A."/>
            <person name="Garrity G."/>
            <person name="Hugenholtz P."/>
            <person name="Kyrpides N.C."/>
        </authorList>
    </citation>
    <scope>NUCLEOTIDE SEQUENCE [LARGE SCALE GENOMIC DNA]</scope>
    <source>
        <strain evidence="2 3">S2T63</strain>
    </source>
</reference>
<evidence type="ECO:0000313" key="2">
    <source>
        <dbReference type="EMBL" id="RLK52631.1"/>
    </source>
</evidence>
<keyword evidence="1" id="KW-1133">Transmembrane helix</keyword>
<accession>A0A498CKL0</accession>
<name>A0A498CKL0_9MICO</name>
<organism evidence="2 3">
    <name type="scientific">Microbacterium telephonicum</name>
    <dbReference type="NCBI Taxonomy" id="1714841"/>
    <lineage>
        <taxon>Bacteria</taxon>
        <taxon>Bacillati</taxon>
        <taxon>Actinomycetota</taxon>
        <taxon>Actinomycetes</taxon>
        <taxon>Micrococcales</taxon>
        <taxon>Microbacteriaceae</taxon>
        <taxon>Microbacterium</taxon>
    </lineage>
</organism>
<evidence type="ECO:0000256" key="1">
    <source>
        <dbReference type="SAM" id="Phobius"/>
    </source>
</evidence>
<keyword evidence="1" id="KW-0812">Transmembrane</keyword>
<comment type="caution">
    <text evidence="2">The sequence shown here is derived from an EMBL/GenBank/DDBJ whole genome shotgun (WGS) entry which is preliminary data.</text>
</comment>
<keyword evidence="1" id="KW-0472">Membrane</keyword>
<keyword evidence="3" id="KW-1185">Reference proteome</keyword>
<protein>
    <recommendedName>
        <fullName evidence="4">Peptide ABC transporter permease</fullName>
    </recommendedName>
</protein>
<gene>
    <name evidence="2" type="ORF">C7474_0583</name>
</gene>
<dbReference type="EMBL" id="RCDB01000001">
    <property type="protein sequence ID" value="RLK52631.1"/>
    <property type="molecule type" value="Genomic_DNA"/>
</dbReference>
<dbReference type="Proteomes" id="UP000273158">
    <property type="component" value="Unassembled WGS sequence"/>
</dbReference>
<feature type="transmembrane region" description="Helical" evidence="1">
    <location>
        <begin position="94"/>
        <end position="116"/>
    </location>
</feature>